<evidence type="ECO:0000313" key="1">
    <source>
        <dbReference type="EMBL" id="MBB5022901.1"/>
    </source>
</evidence>
<evidence type="ECO:0000313" key="2">
    <source>
        <dbReference type="Proteomes" id="UP000528322"/>
    </source>
</evidence>
<dbReference type="SUPFAM" id="SSF48452">
    <property type="entry name" value="TPR-like"/>
    <property type="match status" value="1"/>
</dbReference>
<dbReference type="AlphaFoldDB" id="A0A7W7Y6A9"/>
<sequence length="123" mass="14283">MSVNLTLRKANEAFKKQDYFTALLGYMNVKDAHPELSEMAEFNLELVIKRLPIEEQGDSHASRDMLPDELALWYLLLGYAREQCKKWKGSAEAYQEVINLKGSLPDVSFRLGRVNKKHIKKRR</sequence>
<accession>A0A7W7Y6A9</accession>
<dbReference type="Gene3D" id="1.25.40.10">
    <property type="entry name" value="Tetratricopeptide repeat domain"/>
    <property type="match status" value="1"/>
</dbReference>
<proteinExistence type="predicted"/>
<evidence type="ECO:0008006" key="3">
    <source>
        <dbReference type="Google" id="ProtNLM"/>
    </source>
</evidence>
<gene>
    <name evidence="1" type="ORF">HNR37_002248</name>
</gene>
<comment type="caution">
    <text evidence="1">The sequence shown here is derived from an EMBL/GenBank/DDBJ whole genome shotgun (WGS) entry which is preliminary data.</text>
</comment>
<name>A0A7W7Y6A9_9BACT</name>
<keyword evidence="2" id="KW-1185">Reference proteome</keyword>
<protein>
    <recommendedName>
        <fullName evidence="3">Tetratricopeptide repeat protein</fullName>
    </recommendedName>
</protein>
<dbReference type="InterPro" id="IPR011990">
    <property type="entry name" value="TPR-like_helical_dom_sf"/>
</dbReference>
<dbReference type="Proteomes" id="UP000528322">
    <property type="component" value="Unassembled WGS sequence"/>
</dbReference>
<reference evidence="1 2" key="1">
    <citation type="submission" date="2020-08" db="EMBL/GenBank/DDBJ databases">
        <title>Genomic Encyclopedia of Type Strains, Phase IV (KMG-IV): sequencing the most valuable type-strain genomes for metagenomic binning, comparative biology and taxonomic classification.</title>
        <authorList>
            <person name="Goeker M."/>
        </authorList>
    </citation>
    <scope>NUCLEOTIDE SEQUENCE [LARGE SCALE GENOMIC DNA]</scope>
    <source>
        <strain evidence="1 2">DSM 22071</strain>
    </source>
</reference>
<organism evidence="1 2">
    <name type="scientific">Desulfurispira natronophila</name>
    <dbReference type="NCBI Taxonomy" id="682562"/>
    <lineage>
        <taxon>Bacteria</taxon>
        <taxon>Pseudomonadati</taxon>
        <taxon>Chrysiogenota</taxon>
        <taxon>Chrysiogenia</taxon>
        <taxon>Chrysiogenales</taxon>
        <taxon>Chrysiogenaceae</taxon>
        <taxon>Desulfurispira</taxon>
    </lineage>
</organism>
<dbReference type="RefSeq" id="WP_183734223.1">
    <property type="nucleotide sequence ID" value="NZ_JACHID010000022.1"/>
</dbReference>
<dbReference type="EMBL" id="JACHID010000022">
    <property type="protein sequence ID" value="MBB5022901.1"/>
    <property type="molecule type" value="Genomic_DNA"/>
</dbReference>